<dbReference type="Proteomes" id="UP001210720">
    <property type="component" value="Unassembled WGS sequence"/>
</dbReference>
<dbReference type="PANTHER" id="PTHR45566:SF1">
    <property type="entry name" value="HTH-TYPE TRANSCRIPTIONAL REGULATOR YHJB-RELATED"/>
    <property type="match status" value="1"/>
</dbReference>
<dbReference type="SUPFAM" id="SSF46894">
    <property type="entry name" value="C-terminal effector domain of the bipartite response regulators"/>
    <property type="match status" value="1"/>
</dbReference>
<dbReference type="SMART" id="SM00421">
    <property type="entry name" value="HTH_LUXR"/>
    <property type="match status" value="1"/>
</dbReference>
<keyword evidence="7" id="KW-1185">Reference proteome</keyword>
<dbReference type="SUPFAM" id="SSF52172">
    <property type="entry name" value="CheY-like"/>
    <property type="match status" value="1"/>
</dbReference>
<comment type="caution">
    <text evidence="6">The sequence shown here is derived from an EMBL/GenBank/DDBJ whole genome shotgun (WGS) entry which is preliminary data.</text>
</comment>
<sequence length="205" mass="22522">MPRSLMLIDDHHMVLDGLRRYLASIDDVDILAVSSVDEALDSMRAKGPFDLILADLHMPDAHGFDWLAQIAMANRQNPVAVLSGSTSYHDVVVAQSVGACCFIRKNTPARRIVELTEMLLDNPDQIPDEIKMENLSDIPPTLAGRLSAEQCETLVMVAQGMSNAEISNRMGVTVSRVSEQLRSIYKKLGVKSRMQASALLMEASV</sequence>
<feature type="domain" description="HTH luxR-type" evidence="4">
    <location>
        <begin position="139"/>
        <end position="204"/>
    </location>
</feature>
<dbReference type="PROSITE" id="PS50110">
    <property type="entry name" value="RESPONSE_REGULATORY"/>
    <property type="match status" value="1"/>
</dbReference>
<feature type="modified residue" description="4-aspartylphosphate" evidence="3">
    <location>
        <position position="55"/>
    </location>
</feature>
<dbReference type="CDD" id="cd06170">
    <property type="entry name" value="LuxR_C_like"/>
    <property type="match status" value="1"/>
</dbReference>
<dbReference type="InterPro" id="IPR011006">
    <property type="entry name" value="CheY-like_superfamily"/>
</dbReference>
<keyword evidence="1 3" id="KW-0597">Phosphoprotein</keyword>
<evidence type="ECO:0000256" key="3">
    <source>
        <dbReference type="PROSITE-ProRule" id="PRU00169"/>
    </source>
</evidence>
<evidence type="ECO:0000313" key="6">
    <source>
        <dbReference type="EMBL" id="MDA7424731.1"/>
    </source>
</evidence>
<evidence type="ECO:0000256" key="2">
    <source>
        <dbReference type="ARBA" id="ARBA00023125"/>
    </source>
</evidence>
<dbReference type="Gene3D" id="1.10.10.10">
    <property type="entry name" value="Winged helix-like DNA-binding domain superfamily/Winged helix DNA-binding domain"/>
    <property type="match status" value="1"/>
</dbReference>
<evidence type="ECO:0000313" key="7">
    <source>
        <dbReference type="Proteomes" id="UP001210720"/>
    </source>
</evidence>
<name>A0ABT4XRZ6_9RHOB</name>
<evidence type="ECO:0000259" key="4">
    <source>
        <dbReference type="PROSITE" id="PS50043"/>
    </source>
</evidence>
<gene>
    <name evidence="6" type="ORF">PFY00_08345</name>
</gene>
<dbReference type="SMART" id="SM00448">
    <property type="entry name" value="REC"/>
    <property type="match status" value="1"/>
</dbReference>
<dbReference type="InterPro" id="IPR036388">
    <property type="entry name" value="WH-like_DNA-bd_sf"/>
</dbReference>
<dbReference type="CDD" id="cd17535">
    <property type="entry name" value="REC_NarL-like"/>
    <property type="match status" value="1"/>
</dbReference>
<dbReference type="RefSeq" id="WP_271432075.1">
    <property type="nucleotide sequence ID" value="NZ_JAQIOY010000002.1"/>
</dbReference>
<dbReference type="Pfam" id="PF00196">
    <property type="entry name" value="GerE"/>
    <property type="match status" value="1"/>
</dbReference>
<dbReference type="PROSITE" id="PS50043">
    <property type="entry name" value="HTH_LUXR_2"/>
    <property type="match status" value="1"/>
</dbReference>
<dbReference type="InterPro" id="IPR058245">
    <property type="entry name" value="NreC/VraR/RcsB-like_REC"/>
</dbReference>
<proteinExistence type="predicted"/>
<dbReference type="Gene3D" id="3.40.50.2300">
    <property type="match status" value="1"/>
</dbReference>
<evidence type="ECO:0000259" key="5">
    <source>
        <dbReference type="PROSITE" id="PS50110"/>
    </source>
</evidence>
<reference evidence="6 7" key="1">
    <citation type="submission" date="2023-01" db="EMBL/GenBank/DDBJ databases">
        <title>Thalassococcus onchidii sp. nov., isolated from a marine invertebrate from the South China Sea.</title>
        <authorList>
            <person name="Xu S."/>
            <person name="Liu Z."/>
            <person name="Xu Y."/>
        </authorList>
    </citation>
    <scope>NUCLEOTIDE SEQUENCE [LARGE SCALE GENOMIC DNA]</scope>
    <source>
        <strain evidence="6 7">KCTC 32084</strain>
    </source>
</reference>
<dbReference type="PANTHER" id="PTHR45566">
    <property type="entry name" value="HTH-TYPE TRANSCRIPTIONAL REGULATOR YHJB-RELATED"/>
    <property type="match status" value="1"/>
</dbReference>
<dbReference type="InterPro" id="IPR016032">
    <property type="entry name" value="Sig_transdc_resp-reg_C-effctor"/>
</dbReference>
<protein>
    <submittedName>
        <fullName evidence="6">Response regulator transcription factor</fullName>
    </submittedName>
</protein>
<dbReference type="EMBL" id="JAQIOY010000002">
    <property type="protein sequence ID" value="MDA7424731.1"/>
    <property type="molecule type" value="Genomic_DNA"/>
</dbReference>
<dbReference type="InterPro" id="IPR000792">
    <property type="entry name" value="Tscrpt_reg_LuxR_C"/>
</dbReference>
<dbReference type="InterPro" id="IPR051015">
    <property type="entry name" value="EvgA-like"/>
</dbReference>
<evidence type="ECO:0000256" key="1">
    <source>
        <dbReference type="ARBA" id="ARBA00022553"/>
    </source>
</evidence>
<organism evidence="6 7">
    <name type="scientific">Thalassococcus lentus</name>
    <dbReference type="NCBI Taxonomy" id="1210524"/>
    <lineage>
        <taxon>Bacteria</taxon>
        <taxon>Pseudomonadati</taxon>
        <taxon>Pseudomonadota</taxon>
        <taxon>Alphaproteobacteria</taxon>
        <taxon>Rhodobacterales</taxon>
        <taxon>Roseobacteraceae</taxon>
        <taxon>Thalassococcus</taxon>
    </lineage>
</organism>
<dbReference type="Pfam" id="PF00072">
    <property type="entry name" value="Response_reg"/>
    <property type="match status" value="1"/>
</dbReference>
<feature type="domain" description="Response regulatory" evidence="5">
    <location>
        <begin position="4"/>
        <end position="120"/>
    </location>
</feature>
<dbReference type="InterPro" id="IPR001789">
    <property type="entry name" value="Sig_transdc_resp-reg_receiver"/>
</dbReference>
<accession>A0ABT4XRZ6</accession>
<keyword evidence="2" id="KW-0238">DNA-binding</keyword>